<dbReference type="KEGG" id="cmax:111467759"/>
<dbReference type="PANTHER" id="PTHR31717">
    <property type="entry name" value="ZINC FINGER PROTEIN CONSTANS-LIKE 10"/>
    <property type="match status" value="1"/>
</dbReference>
<reference evidence="8 9" key="1">
    <citation type="submission" date="2025-04" db="UniProtKB">
        <authorList>
            <consortium name="RefSeq"/>
        </authorList>
    </citation>
    <scope>IDENTIFICATION</scope>
    <source>
        <tissue evidence="8 9">Young leaves</tissue>
    </source>
</reference>
<dbReference type="SMART" id="SM00336">
    <property type="entry name" value="BBOX"/>
    <property type="match status" value="2"/>
</dbReference>
<keyword evidence="7" id="KW-1185">Reference proteome</keyword>
<feature type="compositionally biased region" description="Polar residues" evidence="5">
    <location>
        <begin position="396"/>
        <end position="414"/>
    </location>
</feature>
<dbReference type="InterPro" id="IPR049808">
    <property type="entry name" value="CONSTANS-like_Bbox1"/>
</dbReference>
<feature type="region of interest" description="Disordered" evidence="5">
    <location>
        <begin position="342"/>
        <end position="495"/>
    </location>
</feature>
<dbReference type="PROSITE" id="PS50119">
    <property type="entry name" value="ZF_BBOX"/>
    <property type="match status" value="1"/>
</dbReference>
<dbReference type="PANTHER" id="PTHR31717:SF137">
    <property type="entry name" value="B BOX-TYPE DOMAIN-CONTAINING PROTEIN"/>
    <property type="match status" value="1"/>
</dbReference>
<dbReference type="RefSeq" id="XP_022968575.1">
    <property type="nucleotide sequence ID" value="XM_023112807.1"/>
</dbReference>
<dbReference type="OrthoDB" id="1588981at2759"/>
<proteinExistence type="predicted"/>
<dbReference type="CDD" id="cd19821">
    <property type="entry name" value="Bbox1_BBX-like"/>
    <property type="match status" value="2"/>
</dbReference>
<evidence type="ECO:0000256" key="1">
    <source>
        <dbReference type="ARBA" id="ARBA00022723"/>
    </source>
</evidence>
<organism evidence="7 9">
    <name type="scientific">Cucurbita maxima</name>
    <name type="common">Pumpkin</name>
    <name type="synonym">Winter squash</name>
    <dbReference type="NCBI Taxonomy" id="3661"/>
    <lineage>
        <taxon>Eukaryota</taxon>
        <taxon>Viridiplantae</taxon>
        <taxon>Streptophyta</taxon>
        <taxon>Embryophyta</taxon>
        <taxon>Tracheophyta</taxon>
        <taxon>Spermatophyta</taxon>
        <taxon>Magnoliopsida</taxon>
        <taxon>eudicotyledons</taxon>
        <taxon>Gunneridae</taxon>
        <taxon>Pentapetalae</taxon>
        <taxon>rosids</taxon>
        <taxon>fabids</taxon>
        <taxon>Cucurbitales</taxon>
        <taxon>Cucurbitaceae</taxon>
        <taxon>Cucurbiteae</taxon>
        <taxon>Cucurbita</taxon>
    </lineage>
</organism>
<evidence type="ECO:0000313" key="7">
    <source>
        <dbReference type="Proteomes" id="UP000504608"/>
    </source>
</evidence>
<dbReference type="RefSeq" id="XP_022968574.1">
    <property type="nucleotide sequence ID" value="XM_023112806.1"/>
</dbReference>
<evidence type="ECO:0000313" key="10">
    <source>
        <dbReference type="RefSeq" id="XP_022968576.1"/>
    </source>
</evidence>
<keyword evidence="3" id="KW-0862">Zinc</keyword>
<dbReference type="Proteomes" id="UP000504608">
    <property type="component" value="Unplaced"/>
</dbReference>
<evidence type="ECO:0000313" key="8">
    <source>
        <dbReference type="RefSeq" id="XP_022968574.1"/>
    </source>
</evidence>
<evidence type="ECO:0000313" key="9">
    <source>
        <dbReference type="RefSeq" id="XP_022968575.1"/>
    </source>
</evidence>
<evidence type="ECO:0000256" key="5">
    <source>
        <dbReference type="SAM" id="MobiDB-lite"/>
    </source>
</evidence>
<dbReference type="GO" id="GO:0008270">
    <property type="term" value="F:zinc ion binding"/>
    <property type="evidence" value="ECO:0007669"/>
    <property type="project" value="UniProtKB-KW"/>
</dbReference>
<keyword evidence="1" id="KW-0479">Metal-binding</keyword>
<evidence type="ECO:0000256" key="4">
    <source>
        <dbReference type="PROSITE-ProRule" id="PRU00024"/>
    </source>
</evidence>
<keyword evidence="2 4" id="KW-0863">Zinc-finger</keyword>
<name>A0A6J1HXK1_CUCMA</name>
<accession>A0A6J1HXK1</accession>
<dbReference type="RefSeq" id="XP_022968576.1">
    <property type="nucleotide sequence ID" value="XM_023112808.1"/>
</dbReference>
<feature type="domain" description="B box-type" evidence="6">
    <location>
        <begin position="43"/>
        <end position="87"/>
    </location>
</feature>
<protein>
    <submittedName>
        <fullName evidence="8 9">Zinc finger protein At1g68190 isoform X1</fullName>
    </submittedName>
</protein>
<dbReference type="AlphaFoldDB" id="A0A6J1HXK1"/>
<sequence length="495" mass="55481">MERSCEFCAALRPIIYCTPDAAHLCLSCDAKVHSANTLSSRHLRTLLCESCRSFPSYLQCLDHRMFLCRSCDRALHVASSQHQKKIIRGYMGCPSAKDFAQLWGFHVNEVDKDKFVSNSGSDTSGVMAFDTAGRSCLRIAGVARMSYPPHAEAENKMLYKGQEKGTSFIFQQILDLSRLQLIKKNNDSPLILGDGKDGAFSVRPCASEKFERSLNQHLHPSEDRGTELPQKDSSLQEEKMLSFTQLENFPLSSPILIPFHGESLWHCKSPAESSQLWSQNMQDLGVCDELVCRDDFNIPEVDLTFQNFDEIFNSDQDPMGGLFDNKDESFSSIEKDMLFDKEDNHHGNGMEASSGRSTSCIFPSDLMDKDSDDPSGEACRPPTSTTTERARPIRPSFSTLSFVDSRMSVDTASTGCPDGAGGEPSCSSPYRRERKQSVPLNDHAATRGYKENQQSQQQEKQIRRKGRSLVKKRVKGRYEEGDRYDSNAVAISRSY</sequence>
<dbReference type="GeneID" id="111467759"/>
<evidence type="ECO:0000256" key="3">
    <source>
        <dbReference type="ARBA" id="ARBA00022833"/>
    </source>
</evidence>
<gene>
    <name evidence="8 9 10" type="primary">LOC111467759</name>
</gene>
<feature type="compositionally biased region" description="Basic and acidic residues" evidence="5">
    <location>
        <begin position="476"/>
        <end position="485"/>
    </location>
</feature>
<evidence type="ECO:0000259" key="6">
    <source>
        <dbReference type="PROSITE" id="PS50119"/>
    </source>
</evidence>
<feature type="compositionally biased region" description="Basic residues" evidence="5">
    <location>
        <begin position="462"/>
        <end position="475"/>
    </location>
</feature>
<evidence type="ECO:0000256" key="2">
    <source>
        <dbReference type="ARBA" id="ARBA00022771"/>
    </source>
</evidence>
<dbReference type="InterPro" id="IPR000315">
    <property type="entry name" value="Znf_B-box"/>
</dbReference>